<dbReference type="AlphaFoldDB" id="A0A6C0K5A7"/>
<proteinExistence type="predicted"/>
<reference evidence="1" key="1">
    <citation type="journal article" date="2020" name="Nature">
        <title>Giant virus diversity and host interactions through global metagenomics.</title>
        <authorList>
            <person name="Schulz F."/>
            <person name="Roux S."/>
            <person name="Paez-Espino D."/>
            <person name="Jungbluth S."/>
            <person name="Walsh D.A."/>
            <person name="Denef V.J."/>
            <person name="McMahon K.D."/>
            <person name="Konstantinidis K.T."/>
            <person name="Eloe-Fadrosh E.A."/>
            <person name="Kyrpides N.C."/>
            <person name="Woyke T."/>
        </authorList>
    </citation>
    <scope>NUCLEOTIDE SEQUENCE</scope>
    <source>
        <strain evidence="1">GVMAG-S-1101178-127</strain>
    </source>
</reference>
<accession>A0A6C0K5A7</accession>
<name>A0A6C0K5A7_9ZZZZ</name>
<evidence type="ECO:0000313" key="1">
    <source>
        <dbReference type="EMBL" id="QHU13255.1"/>
    </source>
</evidence>
<dbReference type="EMBL" id="MN740816">
    <property type="protein sequence ID" value="QHU13255.1"/>
    <property type="molecule type" value="Genomic_DNA"/>
</dbReference>
<protein>
    <submittedName>
        <fullName evidence="1">Uncharacterized protein</fullName>
    </submittedName>
</protein>
<sequence length="149" mass="17262">MTTTLDQRDLVKCVRKFRTLDDELKIVNGRVSKLREDKKFVESEMSDILKRTAFQGVNKLEIQDDGSFIKVQRPETWNKPWSLGARDLQTMLDDYFRTPGPHTSAACHTYIVNRKKKDMVAKEFAFKRIVNVDDNNDDARSEVGANRHA</sequence>
<organism evidence="1">
    <name type="scientific">viral metagenome</name>
    <dbReference type="NCBI Taxonomy" id="1070528"/>
    <lineage>
        <taxon>unclassified sequences</taxon>
        <taxon>metagenomes</taxon>
        <taxon>organismal metagenomes</taxon>
    </lineage>
</organism>